<comment type="caution">
    <text evidence="2">The sequence shown here is derived from an EMBL/GenBank/DDBJ whole genome shotgun (WGS) entry which is preliminary data.</text>
</comment>
<gene>
    <name evidence="2" type="ORF">CCMP2556_LOCUS2405</name>
</gene>
<evidence type="ECO:0000313" key="2">
    <source>
        <dbReference type="EMBL" id="CAK8991309.1"/>
    </source>
</evidence>
<reference evidence="2 3" key="1">
    <citation type="submission" date="2024-02" db="EMBL/GenBank/DDBJ databases">
        <authorList>
            <person name="Chen Y."/>
            <person name="Shah S."/>
            <person name="Dougan E. K."/>
            <person name="Thang M."/>
            <person name="Chan C."/>
        </authorList>
    </citation>
    <scope>NUCLEOTIDE SEQUENCE [LARGE SCALE GENOMIC DNA]</scope>
</reference>
<proteinExistence type="predicted"/>
<accession>A0ABP0HQA2</accession>
<name>A0ABP0HQA2_9DINO</name>
<protein>
    <submittedName>
        <fullName evidence="2">Uncharacterized protein</fullName>
    </submittedName>
</protein>
<dbReference type="EMBL" id="CAXAMN010000891">
    <property type="protein sequence ID" value="CAK8991309.1"/>
    <property type="molecule type" value="Genomic_DNA"/>
</dbReference>
<organism evidence="2 3">
    <name type="scientific">Durusdinium trenchii</name>
    <dbReference type="NCBI Taxonomy" id="1381693"/>
    <lineage>
        <taxon>Eukaryota</taxon>
        <taxon>Sar</taxon>
        <taxon>Alveolata</taxon>
        <taxon>Dinophyceae</taxon>
        <taxon>Suessiales</taxon>
        <taxon>Symbiodiniaceae</taxon>
        <taxon>Durusdinium</taxon>
    </lineage>
</organism>
<feature type="region of interest" description="Disordered" evidence="1">
    <location>
        <begin position="148"/>
        <end position="171"/>
    </location>
</feature>
<feature type="compositionally biased region" description="Basic and acidic residues" evidence="1">
    <location>
        <begin position="150"/>
        <end position="163"/>
    </location>
</feature>
<keyword evidence="3" id="KW-1185">Reference proteome</keyword>
<dbReference type="Proteomes" id="UP001642484">
    <property type="component" value="Unassembled WGS sequence"/>
</dbReference>
<sequence length="240" mass="26918">MCDRERSPSRSDSSESLTVRDPTEAWNWQFVHPDSGTELFVQALQCLGVDMAKAIPKRVQGECIKALNEEPTAELISGSFRQLVKERLLKNYWCIHSVLQMEVFQSRRPSQAELMIVLDSLNDYYKDMMKNAEYPTAMAPMEVEPTKPCAGRDVEPGDGDKDLSASSDGIPDGHKGAARVEVLLRQQALKAKSDVDGNKISGPKPSFFYSNYRFITSLYLPLPDKPGWDADMSIKWLGIP</sequence>
<evidence type="ECO:0000313" key="3">
    <source>
        <dbReference type="Proteomes" id="UP001642484"/>
    </source>
</evidence>
<evidence type="ECO:0000256" key="1">
    <source>
        <dbReference type="SAM" id="MobiDB-lite"/>
    </source>
</evidence>